<dbReference type="AlphaFoldDB" id="A0A0F9T8F6"/>
<gene>
    <name evidence="1" type="ORF">LCGC14_0359100</name>
</gene>
<name>A0A0F9T8F6_9ZZZZ</name>
<accession>A0A0F9T8F6</accession>
<organism evidence="1">
    <name type="scientific">marine sediment metagenome</name>
    <dbReference type="NCBI Taxonomy" id="412755"/>
    <lineage>
        <taxon>unclassified sequences</taxon>
        <taxon>metagenomes</taxon>
        <taxon>ecological metagenomes</taxon>
    </lineage>
</organism>
<reference evidence="1" key="1">
    <citation type="journal article" date="2015" name="Nature">
        <title>Complex archaea that bridge the gap between prokaryotes and eukaryotes.</title>
        <authorList>
            <person name="Spang A."/>
            <person name="Saw J.H."/>
            <person name="Jorgensen S.L."/>
            <person name="Zaremba-Niedzwiedzka K."/>
            <person name="Martijn J."/>
            <person name="Lind A.E."/>
            <person name="van Eijk R."/>
            <person name="Schleper C."/>
            <person name="Guy L."/>
            <person name="Ettema T.J."/>
        </authorList>
    </citation>
    <scope>NUCLEOTIDE SEQUENCE</scope>
</reference>
<comment type="caution">
    <text evidence="1">The sequence shown here is derived from an EMBL/GenBank/DDBJ whole genome shotgun (WGS) entry which is preliminary data.</text>
</comment>
<evidence type="ECO:0000313" key="1">
    <source>
        <dbReference type="EMBL" id="KKN77495.1"/>
    </source>
</evidence>
<dbReference type="EMBL" id="LAZR01000277">
    <property type="protein sequence ID" value="KKN77495.1"/>
    <property type="molecule type" value="Genomic_DNA"/>
</dbReference>
<protein>
    <submittedName>
        <fullName evidence="1">Uncharacterized protein</fullName>
    </submittedName>
</protein>
<sequence length="175" mass="20015">MKINDKPAKFQITSTLGPILIVGGPEKDYIRDLEFYYYKSLNVFMPIMSLNHTHNWLPGYPWNFVCTLHPADSPIPDNSHVIGLEVGSQRHHRVDEVLMIDPLHGSVALLGVIAAIKKGYSPVYVLGVYLDKYPYNSGDIHKNWKHWYPYMEDHVVPLDSKGFLKDLFGSKNFTV</sequence>
<proteinExistence type="predicted"/>